<gene>
    <name evidence="2" type="ORF">EYF80_031272</name>
</gene>
<name>A0A4Z2GYE2_9TELE</name>
<protein>
    <submittedName>
        <fullName evidence="2">Uncharacterized protein</fullName>
    </submittedName>
</protein>
<dbReference type="AlphaFoldDB" id="A0A4Z2GYE2"/>
<keyword evidence="3" id="KW-1185">Reference proteome</keyword>
<evidence type="ECO:0000313" key="2">
    <source>
        <dbReference type="EMBL" id="TNN58469.1"/>
    </source>
</evidence>
<reference evidence="2 3" key="1">
    <citation type="submission" date="2019-03" db="EMBL/GenBank/DDBJ databases">
        <title>First draft genome of Liparis tanakae, snailfish: a comprehensive survey of snailfish specific genes.</title>
        <authorList>
            <person name="Kim W."/>
            <person name="Song I."/>
            <person name="Jeong J.-H."/>
            <person name="Kim D."/>
            <person name="Kim S."/>
            <person name="Ryu S."/>
            <person name="Song J.Y."/>
            <person name="Lee S.K."/>
        </authorList>
    </citation>
    <scope>NUCLEOTIDE SEQUENCE [LARGE SCALE GENOMIC DNA]</scope>
    <source>
        <tissue evidence="2">Muscle</tissue>
    </source>
</reference>
<evidence type="ECO:0000256" key="1">
    <source>
        <dbReference type="SAM" id="MobiDB-lite"/>
    </source>
</evidence>
<organism evidence="2 3">
    <name type="scientific">Liparis tanakae</name>
    <name type="common">Tanaka's snailfish</name>
    <dbReference type="NCBI Taxonomy" id="230148"/>
    <lineage>
        <taxon>Eukaryota</taxon>
        <taxon>Metazoa</taxon>
        <taxon>Chordata</taxon>
        <taxon>Craniata</taxon>
        <taxon>Vertebrata</taxon>
        <taxon>Euteleostomi</taxon>
        <taxon>Actinopterygii</taxon>
        <taxon>Neopterygii</taxon>
        <taxon>Teleostei</taxon>
        <taxon>Neoteleostei</taxon>
        <taxon>Acanthomorphata</taxon>
        <taxon>Eupercaria</taxon>
        <taxon>Perciformes</taxon>
        <taxon>Cottioidei</taxon>
        <taxon>Cottales</taxon>
        <taxon>Liparidae</taxon>
        <taxon>Liparis</taxon>
    </lineage>
</organism>
<proteinExistence type="predicted"/>
<dbReference type="EMBL" id="SRLO01000377">
    <property type="protein sequence ID" value="TNN58469.1"/>
    <property type="molecule type" value="Genomic_DNA"/>
</dbReference>
<accession>A0A4Z2GYE2</accession>
<comment type="caution">
    <text evidence="2">The sequence shown here is derived from an EMBL/GenBank/DDBJ whole genome shotgun (WGS) entry which is preliminary data.</text>
</comment>
<feature type="compositionally biased region" description="Low complexity" evidence="1">
    <location>
        <begin position="37"/>
        <end position="53"/>
    </location>
</feature>
<dbReference type="Proteomes" id="UP000314294">
    <property type="component" value="Unassembled WGS sequence"/>
</dbReference>
<feature type="region of interest" description="Disordered" evidence="1">
    <location>
        <begin position="28"/>
        <end position="62"/>
    </location>
</feature>
<evidence type="ECO:0000313" key="3">
    <source>
        <dbReference type="Proteomes" id="UP000314294"/>
    </source>
</evidence>
<sequence length="228" mass="25198">MELLHVGVNVAEHCELLWGNLIRRERSSTNTADPSDTSNATDTTNTSNHSTHTTTRRGHLLQHRTRRHLHTWVVTLRNHKVAPLSSMSLTPASGVEGGAVSLRDRVVPDPSATIVFLVPAGIYQSWVKGSPNQKLCRAHLDHPSLLLRRTTGPKWSYHYPQIAHLLPTCLHMEIDDRGVAPTPRDLGDRARAPARALVLILGWWSSTSNIRPAVPASLNGTSLWLLAL</sequence>